<proteinExistence type="inferred from homology"/>
<dbReference type="GO" id="GO:0016050">
    <property type="term" value="P:vesicle organization"/>
    <property type="evidence" value="ECO:0000318"/>
    <property type="project" value="GO_Central"/>
</dbReference>
<dbReference type="GO" id="GO:0005768">
    <property type="term" value="C:endosome"/>
    <property type="evidence" value="ECO:0000318"/>
    <property type="project" value="GO_Central"/>
</dbReference>
<protein>
    <submittedName>
        <fullName evidence="13">Sorting nexin 10</fullName>
    </submittedName>
</protein>
<dbReference type="GO" id="GO:0001696">
    <property type="term" value="P:gastric acid secretion"/>
    <property type="evidence" value="ECO:0007669"/>
    <property type="project" value="Ensembl"/>
</dbReference>
<evidence type="ECO:0000256" key="10">
    <source>
        <dbReference type="ARBA" id="ARBA00029433"/>
    </source>
</evidence>
<comment type="similarity">
    <text evidence="3">Belongs to the sorting nexin family.</text>
</comment>
<dbReference type="CTD" id="29887"/>
<evidence type="ECO:0000256" key="6">
    <source>
        <dbReference type="ARBA" id="ARBA00022753"/>
    </source>
</evidence>
<accession>A0A8V0X400</accession>
<dbReference type="SUPFAM" id="SSF64268">
    <property type="entry name" value="PX domain"/>
    <property type="match status" value="1"/>
</dbReference>
<dbReference type="FunFam" id="3.30.1520.10:FF:000012">
    <property type="entry name" value="Sorting nexin 10"/>
    <property type="match status" value="1"/>
</dbReference>
<dbReference type="PANTHER" id="PTHR46209:SF2">
    <property type="entry name" value="SORTING NEXIN-10"/>
    <property type="match status" value="1"/>
</dbReference>
<dbReference type="GO" id="GO:1901981">
    <property type="term" value="F:phosphatidylinositol phosphate binding"/>
    <property type="evidence" value="ECO:0000318"/>
    <property type="project" value="GO_Central"/>
</dbReference>
<dbReference type="GO" id="GO:0045453">
    <property type="term" value="P:bone resorption"/>
    <property type="evidence" value="ECO:0007669"/>
    <property type="project" value="Ensembl"/>
</dbReference>
<evidence type="ECO:0000313" key="13">
    <source>
        <dbReference type="Ensembl" id="ENSGALP00010002602.1"/>
    </source>
</evidence>
<dbReference type="InterPro" id="IPR043544">
    <property type="entry name" value="SNX10/11"/>
</dbReference>
<sequence length="287" mass="32435">MAAGKRGAARPRPRPLTCAPPPGLRGGDSGCVELCAAPAERRAVSGELPGPRWCHRGRLREGESSLRGHTHPEMFYTSKQSRYFTLQQSNCFIVEFVTVLVRDPRTQKEDSWHSYIDYEIFIHTNSMCFTRKTSCVRRRFREFVWLRQRLQSNAVLIQLPELPSKTPFFNMNNPHHVDHRRQGLQEFLEKILQNALLLSDSRLHLFLQTQLSPEDMEACVCGQTKYSVADAIQKFASLNRRFPIEDEERKKGGNDADSDSESSSSGLGPSDDSISCGCKASLASEES</sequence>
<dbReference type="GO" id="GO:0006886">
    <property type="term" value="P:intracellular protein transport"/>
    <property type="evidence" value="ECO:0007669"/>
    <property type="project" value="InterPro"/>
</dbReference>
<dbReference type="PROSITE" id="PS50195">
    <property type="entry name" value="PX"/>
    <property type="match status" value="1"/>
</dbReference>
<evidence type="ECO:0000256" key="1">
    <source>
        <dbReference type="ARBA" id="ARBA00004177"/>
    </source>
</evidence>
<evidence type="ECO:0000256" key="8">
    <source>
        <dbReference type="ARBA" id="ARBA00023121"/>
    </source>
</evidence>
<feature type="domain" description="PX" evidence="12">
    <location>
        <begin position="96"/>
        <end position="213"/>
    </location>
</feature>
<dbReference type="OMA" id="NINNREH"/>
<evidence type="ECO:0000256" key="5">
    <source>
        <dbReference type="ARBA" id="ARBA00022490"/>
    </source>
</evidence>
<evidence type="ECO:0000256" key="7">
    <source>
        <dbReference type="ARBA" id="ARBA00022927"/>
    </source>
</evidence>
<comment type="subcellular location">
    <subcellularLocation>
        <location evidence="2">Cytoplasm</location>
    </subcellularLocation>
    <subcellularLocation>
        <location evidence="10">Endomembrane system</location>
        <topology evidence="10">Peripheral membrane protein</topology>
        <orientation evidence="10">Cytoplasmic side</orientation>
    </subcellularLocation>
    <subcellularLocation>
        <location evidence="1">Endosome</location>
    </subcellularLocation>
</comment>
<dbReference type="SMR" id="A0A8V0X400"/>
<name>A0A8V0X400_CHICK</name>
<dbReference type="GO" id="GO:0035630">
    <property type="term" value="P:bone mineralization involved in bone maturation"/>
    <property type="evidence" value="ECO:0007669"/>
    <property type="project" value="Ensembl"/>
</dbReference>
<keyword evidence="6" id="KW-0967">Endosome</keyword>
<evidence type="ECO:0000256" key="11">
    <source>
        <dbReference type="SAM" id="MobiDB-lite"/>
    </source>
</evidence>
<dbReference type="GO" id="GO:0019725">
    <property type="term" value="P:cellular homeostasis"/>
    <property type="evidence" value="ECO:0007669"/>
    <property type="project" value="Ensembl"/>
</dbReference>
<dbReference type="AlphaFoldDB" id="A0A8V0X400"/>
<dbReference type="Pfam" id="PF00787">
    <property type="entry name" value="PX"/>
    <property type="match status" value="1"/>
</dbReference>
<dbReference type="SMART" id="SM00312">
    <property type="entry name" value="PX"/>
    <property type="match status" value="1"/>
</dbReference>
<dbReference type="GO" id="GO:0055074">
    <property type="term" value="P:calcium ion homeostasis"/>
    <property type="evidence" value="ECO:0007669"/>
    <property type="project" value="Ensembl"/>
</dbReference>
<evidence type="ECO:0000259" key="12">
    <source>
        <dbReference type="PROSITE" id="PS50195"/>
    </source>
</evidence>
<gene>
    <name evidence="13" type="primary">SNX10</name>
</gene>
<keyword evidence="7" id="KW-0653">Protein transport</keyword>
<dbReference type="CDD" id="cd06898">
    <property type="entry name" value="PX_SNX10"/>
    <property type="match status" value="1"/>
</dbReference>
<evidence type="ECO:0000256" key="9">
    <source>
        <dbReference type="ARBA" id="ARBA00023136"/>
    </source>
</evidence>
<dbReference type="GO" id="GO:0030141">
    <property type="term" value="C:secretory granule"/>
    <property type="evidence" value="ECO:0007669"/>
    <property type="project" value="Ensembl"/>
</dbReference>
<dbReference type="InterPro" id="IPR036871">
    <property type="entry name" value="PX_dom_sf"/>
</dbReference>
<evidence type="ECO:0000256" key="4">
    <source>
        <dbReference type="ARBA" id="ARBA00022448"/>
    </source>
</evidence>
<dbReference type="GO" id="GO:0005545">
    <property type="term" value="F:1-phosphatidylinositol binding"/>
    <property type="evidence" value="ECO:0007669"/>
    <property type="project" value="Ensembl"/>
</dbReference>
<organism evidence="13 14">
    <name type="scientific">Gallus gallus</name>
    <name type="common">Chicken</name>
    <dbReference type="NCBI Taxonomy" id="9031"/>
    <lineage>
        <taxon>Eukaryota</taxon>
        <taxon>Metazoa</taxon>
        <taxon>Chordata</taxon>
        <taxon>Craniata</taxon>
        <taxon>Vertebrata</taxon>
        <taxon>Euteleostomi</taxon>
        <taxon>Archelosauria</taxon>
        <taxon>Archosauria</taxon>
        <taxon>Dinosauria</taxon>
        <taxon>Saurischia</taxon>
        <taxon>Theropoda</taxon>
        <taxon>Coelurosauria</taxon>
        <taxon>Aves</taxon>
        <taxon>Neognathae</taxon>
        <taxon>Galloanserae</taxon>
        <taxon>Galliformes</taxon>
        <taxon>Phasianidae</taxon>
        <taxon>Phasianinae</taxon>
        <taxon>Gallus</taxon>
    </lineage>
</organism>
<feature type="compositionally biased region" description="Basic and acidic residues" evidence="11">
    <location>
        <begin position="243"/>
        <end position="254"/>
    </location>
</feature>
<dbReference type="GO" id="GO:0090651">
    <property type="term" value="C:apical cytoplasm"/>
    <property type="evidence" value="ECO:0007669"/>
    <property type="project" value="Ensembl"/>
</dbReference>
<keyword evidence="8" id="KW-0446">Lipid-binding</keyword>
<keyword evidence="9" id="KW-0472">Membrane</keyword>
<reference evidence="13" key="2">
    <citation type="submission" date="2025-08" db="UniProtKB">
        <authorList>
            <consortium name="Ensembl"/>
        </authorList>
    </citation>
    <scope>IDENTIFICATION</scope>
    <source>
        <strain evidence="13">broiler</strain>
    </source>
</reference>
<feature type="region of interest" description="Disordered" evidence="11">
    <location>
        <begin position="1"/>
        <end position="22"/>
    </location>
</feature>
<dbReference type="GO" id="GO:1990830">
    <property type="term" value="P:cellular response to leukemia inhibitory factor"/>
    <property type="evidence" value="ECO:0007669"/>
    <property type="project" value="Ensembl"/>
</dbReference>
<dbReference type="GO" id="GO:0005813">
    <property type="term" value="C:centrosome"/>
    <property type="evidence" value="ECO:0007669"/>
    <property type="project" value="Ensembl"/>
</dbReference>
<dbReference type="GO" id="GO:0005634">
    <property type="term" value="C:nucleus"/>
    <property type="evidence" value="ECO:0007669"/>
    <property type="project" value="Ensembl"/>
</dbReference>
<dbReference type="InterPro" id="IPR001683">
    <property type="entry name" value="PX_dom"/>
</dbReference>
<dbReference type="GeneID" id="420628"/>
<dbReference type="OrthoDB" id="5227681at2759"/>
<evidence type="ECO:0000256" key="3">
    <source>
        <dbReference type="ARBA" id="ARBA00010883"/>
    </source>
</evidence>
<evidence type="ECO:0000313" key="14">
    <source>
        <dbReference type="Proteomes" id="UP000000539"/>
    </source>
</evidence>
<dbReference type="GO" id="GO:0071539">
    <property type="term" value="P:protein localization to centrosome"/>
    <property type="evidence" value="ECO:0007669"/>
    <property type="project" value="Ensembl"/>
</dbReference>
<dbReference type="GO" id="GO:0060271">
    <property type="term" value="P:cilium assembly"/>
    <property type="evidence" value="ECO:0000318"/>
    <property type="project" value="GO_Central"/>
</dbReference>
<dbReference type="Gene3D" id="3.30.1520.10">
    <property type="entry name" value="Phox-like domain"/>
    <property type="match status" value="1"/>
</dbReference>
<dbReference type="Proteomes" id="UP000000539">
    <property type="component" value="Chromosome 2"/>
</dbReference>
<reference evidence="13" key="1">
    <citation type="submission" date="2020-11" db="EMBL/GenBank/DDBJ databases">
        <title>Gallus gallus (Chicken) genome, bGalGal1, GRCg7b, maternal haplotype autosomes + Z &amp; W.</title>
        <authorList>
            <person name="Warren W."/>
            <person name="Formenti G."/>
            <person name="Fedrigo O."/>
            <person name="Haase B."/>
            <person name="Mountcastle J."/>
            <person name="Balacco J."/>
            <person name="Tracey A."/>
            <person name="Schneider V."/>
            <person name="Okimoto R."/>
            <person name="Cheng H."/>
            <person name="Hawken R."/>
            <person name="Howe K."/>
            <person name="Jarvis E.D."/>
        </authorList>
    </citation>
    <scope>NUCLEOTIDE SEQUENCE [LARGE SCALE GENOMIC DNA]</scope>
    <source>
        <strain evidence="13">Broiler</strain>
    </source>
</reference>
<keyword evidence="4" id="KW-0813">Transport</keyword>
<evidence type="ECO:0000256" key="2">
    <source>
        <dbReference type="ARBA" id="ARBA00004496"/>
    </source>
</evidence>
<keyword evidence="5" id="KW-0963">Cytoplasm</keyword>
<dbReference type="GO" id="GO:0005783">
    <property type="term" value="C:endoplasmic reticulum"/>
    <property type="evidence" value="ECO:0007669"/>
    <property type="project" value="Ensembl"/>
</dbReference>
<dbReference type="GO" id="GO:0097178">
    <property type="term" value="P:ruffle assembly"/>
    <property type="evidence" value="ECO:0007669"/>
    <property type="project" value="Ensembl"/>
</dbReference>
<dbReference type="GO" id="GO:0051117">
    <property type="term" value="F:ATPase binding"/>
    <property type="evidence" value="ECO:0007669"/>
    <property type="project" value="Ensembl"/>
</dbReference>
<dbReference type="GO" id="GO:0030316">
    <property type="term" value="P:osteoclast differentiation"/>
    <property type="evidence" value="ECO:0007669"/>
    <property type="project" value="Ensembl"/>
</dbReference>
<dbReference type="PANTHER" id="PTHR46209">
    <property type="entry name" value="PX DOMAIN-CONTAINING PROTEIN"/>
    <property type="match status" value="1"/>
</dbReference>
<reference evidence="13" key="3">
    <citation type="submission" date="2025-09" db="UniProtKB">
        <authorList>
            <consortium name="Ensembl"/>
        </authorList>
    </citation>
    <scope>IDENTIFICATION</scope>
    <source>
        <strain evidence="13">broiler</strain>
    </source>
</reference>
<feature type="region of interest" description="Disordered" evidence="11">
    <location>
        <begin position="243"/>
        <end position="287"/>
    </location>
</feature>
<dbReference type="GO" id="GO:0007032">
    <property type="term" value="P:endosome organization"/>
    <property type="evidence" value="ECO:0007669"/>
    <property type="project" value="Ensembl"/>
</dbReference>
<keyword evidence="14" id="KW-1185">Reference proteome</keyword>
<dbReference type="GO" id="GO:0061512">
    <property type="term" value="P:protein localization to cilium"/>
    <property type="evidence" value="ECO:0007669"/>
    <property type="project" value="Ensembl"/>
</dbReference>
<feature type="compositionally biased region" description="Low complexity" evidence="11">
    <location>
        <begin position="261"/>
        <end position="275"/>
    </location>
</feature>
<dbReference type="Ensembl" id="ENSGALT00010004320.1">
    <property type="protein sequence ID" value="ENSGALP00010002602.1"/>
    <property type="gene ID" value="ENSGALG00010001888.1"/>
</dbReference>
<dbReference type="GO" id="GO:0031313">
    <property type="term" value="C:extrinsic component of endosome membrane"/>
    <property type="evidence" value="ECO:0007669"/>
    <property type="project" value="Ensembl"/>
</dbReference>
<dbReference type="FunCoup" id="A0A8V0X400">
    <property type="interactions" value="517"/>
</dbReference>
<dbReference type="RefSeq" id="XP_015136953.2">
    <property type="nucleotide sequence ID" value="XM_015281467.3"/>
</dbReference>
<dbReference type="GeneTree" id="ENSGT00940000156007"/>
<dbReference type="GO" id="GO:0006897">
    <property type="term" value="P:endocytosis"/>
    <property type="evidence" value="ECO:0007669"/>
    <property type="project" value="Ensembl"/>
</dbReference>